<accession>A0A0A9BSQ7</accession>
<dbReference type="EMBL" id="GBRH01235583">
    <property type="protein sequence ID" value="JAD62312.1"/>
    <property type="molecule type" value="Transcribed_RNA"/>
</dbReference>
<sequence length="50" mass="5776">MFAVVLATSLTYLTSLNSELLYRVYFLKINDLTREISSRNVNLQGDLTYD</sequence>
<reference evidence="1" key="1">
    <citation type="submission" date="2014-09" db="EMBL/GenBank/DDBJ databases">
        <authorList>
            <person name="Magalhaes I.L.F."/>
            <person name="Oliveira U."/>
            <person name="Santos F.R."/>
            <person name="Vidigal T.H.D.A."/>
            <person name="Brescovit A.D."/>
            <person name="Santos A.J."/>
        </authorList>
    </citation>
    <scope>NUCLEOTIDE SEQUENCE</scope>
    <source>
        <tissue evidence="1">Shoot tissue taken approximately 20 cm above the soil surface</tissue>
    </source>
</reference>
<evidence type="ECO:0000313" key="1">
    <source>
        <dbReference type="EMBL" id="JAD62312.1"/>
    </source>
</evidence>
<name>A0A0A9BSQ7_ARUDO</name>
<reference evidence="1" key="2">
    <citation type="journal article" date="2015" name="Data Brief">
        <title>Shoot transcriptome of the giant reed, Arundo donax.</title>
        <authorList>
            <person name="Barrero R.A."/>
            <person name="Guerrero F.D."/>
            <person name="Moolhuijzen P."/>
            <person name="Goolsby J.A."/>
            <person name="Tidwell J."/>
            <person name="Bellgard S.E."/>
            <person name="Bellgard M.I."/>
        </authorList>
    </citation>
    <scope>NUCLEOTIDE SEQUENCE</scope>
    <source>
        <tissue evidence="1">Shoot tissue taken approximately 20 cm above the soil surface</tissue>
    </source>
</reference>
<proteinExistence type="predicted"/>
<dbReference type="AlphaFoldDB" id="A0A0A9BSQ7"/>
<organism evidence="1">
    <name type="scientific">Arundo donax</name>
    <name type="common">Giant reed</name>
    <name type="synonym">Donax arundinaceus</name>
    <dbReference type="NCBI Taxonomy" id="35708"/>
    <lineage>
        <taxon>Eukaryota</taxon>
        <taxon>Viridiplantae</taxon>
        <taxon>Streptophyta</taxon>
        <taxon>Embryophyta</taxon>
        <taxon>Tracheophyta</taxon>
        <taxon>Spermatophyta</taxon>
        <taxon>Magnoliopsida</taxon>
        <taxon>Liliopsida</taxon>
        <taxon>Poales</taxon>
        <taxon>Poaceae</taxon>
        <taxon>PACMAD clade</taxon>
        <taxon>Arundinoideae</taxon>
        <taxon>Arundineae</taxon>
        <taxon>Arundo</taxon>
    </lineage>
</organism>
<protein>
    <submittedName>
        <fullName evidence="1">Uncharacterized protein</fullName>
    </submittedName>
</protein>